<keyword evidence="3" id="KW-1185">Reference proteome</keyword>
<organism evidence="2 3">
    <name type="scientific">Streptomyces thermolilacinus SPC6</name>
    <dbReference type="NCBI Taxonomy" id="1306406"/>
    <lineage>
        <taxon>Bacteria</taxon>
        <taxon>Bacillati</taxon>
        <taxon>Actinomycetota</taxon>
        <taxon>Actinomycetes</taxon>
        <taxon>Kitasatosporales</taxon>
        <taxon>Streptomycetaceae</taxon>
        <taxon>Streptomyces</taxon>
    </lineage>
</organism>
<comment type="caution">
    <text evidence="2">The sequence shown here is derived from an EMBL/GenBank/DDBJ whole genome shotgun (WGS) entry which is preliminary data.</text>
</comment>
<gene>
    <name evidence="2" type="ORF">J116_013240</name>
</gene>
<proteinExistence type="predicted"/>
<evidence type="ECO:0000313" key="2">
    <source>
        <dbReference type="EMBL" id="OEJ95297.1"/>
    </source>
</evidence>
<accession>A0A1D3DSJ6</accession>
<reference evidence="2 3" key="1">
    <citation type="journal article" date="2013" name="Genome Announc.">
        <title>Genome Sequence of Streptomyces violaceusniger Strain SPC6, a Halotolerant Streptomycete That Exhibits Rapid Growth and Development.</title>
        <authorList>
            <person name="Chen X."/>
            <person name="Zhang B."/>
            <person name="Zhang W."/>
            <person name="Wu X."/>
            <person name="Zhang M."/>
            <person name="Chen T."/>
            <person name="Liu G."/>
            <person name="Dyson P."/>
        </authorList>
    </citation>
    <scope>NUCLEOTIDE SEQUENCE [LARGE SCALE GENOMIC DNA]</scope>
    <source>
        <strain evidence="2 3">SPC6</strain>
    </source>
</reference>
<dbReference type="RefSeq" id="WP_023587548.1">
    <property type="nucleotide sequence ID" value="NZ_ASHX02000001.1"/>
</dbReference>
<evidence type="ECO:0000256" key="1">
    <source>
        <dbReference type="SAM" id="MobiDB-lite"/>
    </source>
</evidence>
<sequence length="70" mass="8108">MGEFAHQNQQGRHGQQGQPQHRGPVVVPCKWCHKPVAQTRRWFPKQYCGRWHKWKHRVTEIVGEVLGGGA</sequence>
<dbReference type="STRING" id="1306406.J116_013240"/>
<evidence type="ECO:0000313" key="3">
    <source>
        <dbReference type="Proteomes" id="UP000095329"/>
    </source>
</evidence>
<dbReference type="EMBL" id="ASHX02000001">
    <property type="protein sequence ID" value="OEJ95297.1"/>
    <property type="molecule type" value="Genomic_DNA"/>
</dbReference>
<dbReference type="OrthoDB" id="4248841at2"/>
<name>A0A1D3DSJ6_9ACTN</name>
<protein>
    <submittedName>
        <fullName evidence="2">Uncharacterized protein</fullName>
    </submittedName>
</protein>
<feature type="region of interest" description="Disordered" evidence="1">
    <location>
        <begin position="1"/>
        <end position="22"/>
    </location>
</feature>
<dbReference type="AlphaFoldDB" id="A0A1D3DSJ6"/>
<dbReference type="Proteomes" id="UP000095329">
    <property type="component" value="Unassembled WGS sequence"/>
</dbReference>